<evidence type="ECO:0000313" key="20">
    <source>
        <dbReference type="EMBL" id="XCD17326.1"/>
    </source>
</evidence>
<evidence type="ECO:0000256" key="1">
    <source>
        <dbReference type="ARBA" id="ARBA00000085"/>
    </source>
</evidence>
<evidence type="ECO:0000256" key="7">
    <source>
        <dbReference type="ARBA" id="ARBA00022741"/>
    </source>
</evidence>
<evidence type="ECO:0000259" key="18">
    <source>
        <dbReference type="PROSITE" id="PS50112"/>
    </source>
</evidence>
<dbReference type="PANTHER" id="PTHR43047">
    <property type="entry name" value="TWO-COMPONENT HISTIDINE PROTEIN KINASE"/>
    <property type="match status" value="1"/>
</dbReference>
<dbReference type="InterPro" id="IPR001610">
    <property type="entry name" value="PAC"/>
</dbReference>
<evidence type="ECO:0000256" key="9">
    <source>
        <dbReference type="ARBA" id="ARBA00022801"/>
    </source>
</evidence>
<dbReference type="InterPro" id="IPR004358">
    <property type="entry name" value="Sig_transdc_His_kin-like_C"/>
</dbReference>
<dbReference type="Gene3D" id="1.10.287.130">
    <property type="match status" value="1"/>
</dbReference>
<dbReference type="Pfam" id="PF02518">
    <property type="entry name" value="HATPase_c"/>
    <property type="match status" value="1"/>
</dbReference>
<feature type="domain" description="PAS" evidence="18">
    <location>
        <begin position="304"/>
        <end position="379"/>
    </location>
</feature>
<dbReference type="PROSITE" id="PS50113">
    <property type="entry name" value="PAC"/>
    <property type="match status" value="1"/>
</dbReference>
<dbReference type="PROSITE" id="PS50112">
    <property type="entry name" value="PAS"/>
    <property type="match status" value="1"/>
</dbReference>
<dbReference type="RefSeq" id="WP_353498521.1">
    <property type="nucleotide sequence ID" value="NZ_CP115920.1"/>
</dbReference>
<dbReference type="AlphaFoldDB" id="A0AAU8BLT7"/>
<dbReference type="SMART" id="SM00086">
    <property type="entry name" value="PAC"/>
    <property type="match status" value="1"/>
</dbReference>
<dbReference type="GO" id="GO:0016020">
    <property type="term" value="C:membrane"/>
    <property type="evidence" value="ECO:0007669"/>
    <property type="project" value="UniProtKB-SubCell"/>
</dbReference>
<evidence type="ECO:0000256" key="12">
    <source>
        <dbReference type="ARBA" id="ARBA00023012"/>
    </source>
</evidence>
<keyword evidence="13 15" id="KW-0472">Membrane</keyword>
<dbReference type="InterPro" id="IPR003594">
    <property type="entry name" value="HATPase_dom"/>
</dbReference>
<dbReference type="Gene3D" id="3.40.50.2300">
    <property type="match status" value="1"/>
</dbReference>
<evidence type="ECO:0000259" key="19">
    <source>
        <dbReference type="PROSITE" id="PS50113"/>
    </source>
</evidence>
<feature type="domain" description="Histidine kinase" evidence="16">
    <location>
        <begin position="448"/>
        <end position="665"/>
    </location>
</feature>
<dbReference type="GO" id="GO:0000155">
    <property type="term" value="F:phosphorelay sensor kinase activity"/>
    <property type="evidence" value="ECO:0007669"/>
    <property type="project" value="InterPro"/>
</dbReference>
<evidence type="ECO:0000259" key="17">
    <source>
        <dbReference type="PROSITE" id="PS50110"/>
    </source>
</evidence>
<dbReference type="InterPro" id="IPR000700">
    <property type="entry name" value="PAS-assoc_C"/>
</dbReference>
<dbReference type="GO" id="GO:0016787">
    <property type="term" value="F:hydrolase activity"/>
    <property type="evidence" value="ECO:0007669"/>
    <property type="project" value="UniProtKB-KW"/>
</dbReference>
<name>A0AAU8BLT7_9VIBR</name>
<keyword evidence="11 15" id="KW-1133">Transmembrane helix</keyword>
<keyword evidence="10 20" id="KW-0067">ATP-binding</keyword>
<gene>
    <name evidence="20" type="ORF">PG915_07330</name>
</gene>
<feature type="domain" description="PAC" evidence="19">
    <location>
        <begin position="376"/>
        <end position="430"/>
    </location>
</feature>
<keyword evidence="7" id="KW-0547">Nucleotide-binding</keyword>
<evidence type="ECO:0000256" key="13">
    <source>
        <dbReference type="ARBA" id="ARBA00023136"/>
    </source>
</evidence>
<sequence length="727" mass="80435">MLKLKGLSGRTLVLIYTTFVMCVFAIASVVILGRESKHAIDYLQTTGSNLELQAAKLFVEEYLDNAKARVKLASSNKDIIGFLEGKQSVNLDSTLHRYEGDTRSVLFAVFNADREVLFEDKFRHPSRTNEIRIFNEMKQMASNLITPAPVYLLHNDTDHICIKIFMPIISNGNFVGMVFGETPVDYDELFGELIDPKERWYALTQGDVSDYVTQNELGAWLVNSTPVARAGLTLMQGVNPKSLELQLDSFMGHIYNAIAVVMGVSFLLVLFAGNKVLVNPHKELEISQKELAEKNSELILQERESKLLATVVKAARDAVVITDKHGAIEWVNRAFEEMTGYALVSVKGKIPGHFLQGDNTDPQAKQRIAESLSKGLPIKTEILNYDSQGKEYWVDIDITPISDENGVIDRYIAIERDVTEYKKLESKLTTTAKEANAANEAKSAFLATMSHEIRTPMNGVLGLTQILEKEITDPKHREALQLILGSGNHLISILNDILDISKIENQALVLEHTQFKMQEILAPVNNTYQSLCSEKGLLFEIHDKTDPDTLFVGDQVRLRQILLNLVGNALKFTQKGSISVSVSNRGEGQCELVVKDTGIGIPPERIDSVFEKFEQAETSTTRQFGGTGLGLSIVKSLTLLMGGQIKVNSEVGVGSAFSVQIPLPAIKNKVDDELSIDPIDADFSVYRVLLVDDNAINRIVAAKFCQSLNIEVESCANGAECLGNVRP</sequence>
<accession>A0AAU8BLT7</accession>
<evidence type="ECO:0000256" key="4">
    <source>
        <dbReference type="ARBA" id="ARBA00022553"/>
    </source>
</evidence>
<dbReference type="EMBL" id="CP115920">
    <property type="protein sequence ID" value="XCD17326.1"/>
    <property type="molecule type" value="Genomic_DNA"/>
</dbReference>
<evidence type="ECO:0000256" key="2">
    <source>
        <dbReference type="ARBA" id="ARBA00004370"/>
    </source>
</evidence>
<dbReference type="PRINTS" id="PR00344">
    <property type="entry name" value="BCTRLSENSOR"/>
</dbReference>
<dbReference type="EC" id="2.7.13.3" evidence="3"/>
<dbReference type="InterPro" id="IPR011006">
    <property type="entry name" value="CheY-like_superfamily"/>
</dbReference>
<evidence type="ECO:0000256" key="5">
    <source>
        <dbReference type="ARBA" id="ARBA00022679"/>
    </source>
</evidence>
<dbReference type="PROSITE" id="PS50109">
    <property type="entry name" value="HIS_KIN"/>
    <property type="match status" value="1"/>
</dbReference>
<dbReference type="InterPro" id="IPR001789">
    <property type="entry name" value="Sig_transdc_resp-reg_receiver"/>
</dbReference>
<dbReference type="SMART" id="SM00387">
    <property type="entry name" value="HATPase_c"/>
    <property type="match status" value="1"/>
</dbReference>
<evidence type="ECO:0000256" key="11">
    <source>
        <dbReference type="ARBA" id="ARBA00022989"/>
    </source>
</evidence>
<dbReference type="InterPro" id="IPR036890">
    <property type="entry name" value="HATPase_C_sf"/>
</dbReference>
<keyword evidence="12" id="KW-0902">Two-component regulatory system</keyword>
<dbReference type="FunFam" id="3.30.565.10:FF:000010">
    <property type="entry name" value="Sensor histidine kinase RcsC"/>
    <property type="match status" value="1"/>
</dbReference>
<comment type="caution">
    <text evidence="14">Lacks conserved residue(s) required for the propagation of feature annotation.</text>
</comment>
<dbReference type="SMART" id="SM00091">
    <property type="entry name" value="PAS"/>
    <property type="match status" value="1"/>
</dbReference>
<dbReference type="SUPFAM" id="SSF55874">
    <property type="entry name" value="ATPase domain of HSP90 chaperone/DNA topoisomerase II/histidine kinase"/>
    <property type="match status" value="1"/>
</dbReference>
<evidence type="ECO:0000256" key="15">
    <source>
        <dbReference type="SAM" id="Phobius"/>
    </source>
</evidence>
<dbReference type="InterPro" id="IPR035965">
    <property type="entry name" value="PAS-like_dom_sf"/>
</dbReference>
<evidence type="ECO:0000256" key="10">
    <source>
        <dbReference type="ARBA" id="ARBA00022840"/>
    </source>
</evidence>
<feature type="domain" description="Response regulatory" evidence="17">
    <location>
        <begin position="687"/>
        <end position="727"/>
    </location>
</feature>
<dbReference type="Pfam" id="PF00512">
    <property type="entry name" value="HisKA"/>
    <property type="match status" value="1"/>
</dbReference>
<dbReference type="CDD" id="cd16922">
    <property type="entry name" value="HATPase_EvgS-ArcB-TorS-like"/>
    <property type="match status" value="1"/>
</dbReference>
<dbReference type="Pfam" id="PF13426">
    <property type="entry name" value="PAS_9"/>
    <property type="match status" value="1"/>
</dbReference>
<feature type="transmembrane region" description="Helical" evidence="15">
    <location>
        <begin position="254"/>
        <end position="273"/>
    </location>
</feature>
<organism evidence="20">
    <name type="scientific">Vibrio chaetopteri</name>
    <dbReference type="NCBI Taxonomy" id="3016528"/>
    <lineage>
        <taxon>Bacteria</taxon>
        <taxon>Pseudomonadati</taxon>
        <taxon>Pseudomonadota</taxon>
        <taxon>Gammaproteobacteria</taxon>
        <taxon>Vibrionales</taxon>
        <taxon>Vibrionaceae</taxon>
        <taxon>Vibrio</taxon>
    </lineage>
</organism>
<dbReference type="CDD" id="cd00130">
    <property type="entry name" value="PAS"/>
    <property type="match status" value="1"/>
</dbReference>
<keyword evidence="4" id="KW-0597">Phosphoprotein</keyword>
<dbReference type="SUPFAM" id="SSF55785">
    <property type="entry name" value="PYP-like sensor domain (PAS domain)"/>
    <property type="match status" value="1"/>
</dbReference>
<dbReference type="NCBIfam" id="TIGR00229">
    <property type="entry name" value="sensory_box"/>
    <property type="match status" value="1"/>
</dbReference>
<evidence type="ECO:0000256" key="14">
    <source>
        <dbReference type="PROSITE-ProRule" id="PRU00169"/>
    </source>
</evidence>
<dbReference type="InterPro" id="IPR005467">
    <property type="entry name" value="His_kinase_dom"/>
</dbReference>
<evidence type="ECO:0000256" key="3">
    <source>
        <dbReference type="ARBA" id="ARBA00012438"/>
    </source>
</evidence>
<evidence type="ECO:0000256" key="8">
    <source>
        <dbReference type="ARBA" id="ARBA00022777"/>
    </source>
</evidence>
<dbReference type="SMART" id="SM00388">
    <property type="entry name" value="HisKA"/>
    <property type="match status" value="1"/>
</dbReference>
<dbReference type="PROSITE" id="PS50110">
    <property type="entry name" value="RESPONSE_REGULATORY"/>
    <property type="match status" value="1"/>
</dbReference>
<reference evidence="20" key="1">
    <citation type="submission" date="2023-01" db="EMBL/GenBank/DDBJ databases">
        <title>Vibrio sp. CB1-14 genome sequencing.</title>
        <authorList>
            <person name="Otstavnykh N."/>
            <person name="Isaeva M."/>
            <person name="Meleshko D."/>
        </authorList>
    </citation>
    <scope>NUCLEOTIDE SEQUENCE</scope>
    <source>
        <strain evidence="20">CB1-14</strain>
    </source>
</reference>
<keyword evidence="6 15" id="KW-0812">Transmembrane</keyword>
<dbReference type="Gene3D" id="3.30.565.10">
    <property type="entry name" value="Histidine kinase-like ATPase, C-terminal domain"/>
    <property type="match status" value="1"/>
</dbReference>
<evidence type="ECO:0000256" key="6">
    <source>
        <dbReference type="ARBA" id="ARBA00022692"/>
    </source>
</evidence>
<dbReference type="InterPro" id="IPR000014">
    <property type="entry name" value="PAS"/>
</dbReference>
<dbReference type="PANTHER" id="PTHR43047:SF64">
    <property type="entry name" value="HISTIDINE KINASE CONTAINING CHEY-HOMOLOGOUS RECEIVER DOMAIN AND PAS DOMAIN-RELATED"/>
    <property type="match status" value="1"/>
</dbReference>
<keyword evidence="5" id="KW-0808">Transferase</keyword>
<protein>
    <recommendedName>
        <fullName evidence="3">histidine kinase</fullName>
        <ecNumber evidence="3">2.7.13.3</ecNumber>
    </recommendedName>
</protein>
<dbReference type="FunFam" id="1.10.287.130:FF:000004">
    <property type="entry name" value="Ethylene receptor 1"/>
    <property type="match status" value="1"/>
</dbReference>
<evidence type="ECO:0000259" key="16">
    <source>
        <dbReference type="PROSITE" id="PS50109"/>
    </source>
</evidence>
<comment type="catalytic activity">
    <reaction evidence="1">
        <text>ATP + protein L-histidine = ADP + protein N-phospho-L-histidine.</text>
        <dbReference type="EC" id="2.7.13.3"/>
    </reaction>
</comment>
<dbReference type="CDD" id="cd00082">
    <property type="entry name" value="HisKA"/>
    <property type="match status" value="1"/>
</dbReference>
<dbReference type="KEGG" id="vck:PG915_07330"/>
<proteinExistence type="predicted"/>
<feature type="transmembrane region" description="Helical" evidence="15">
    <location>
        <begin position="12"/>
        <end position="33"/>
    </location>
</feature>
<dbReference type="GO" id="GO:0005524">
    <property type="term" value="F:ATP binding"/>
    <property type="evidence" value="ECO:0007669"/>
    <property type="project" value="UniProtKB-KW"/>
</dbReference>
<dbReference type="InterPro" id="IPR036097">
    <property type="entry name" value="HisK_dim/P_sf"/>
</dbReference>
<dbReference type="InterPro" id="IPR003661">
    <property type="entry name" value="HisK_dim/P_dom"/>
</dbReference>
<keyword evidence="8" id="KW-0418">Kinase</keyword>
<dbReference type="Gene3D" id="3.30.450.20">
    <property type="entry name" value="PAS domain"/>
    <property type="match status" value="1"/>
</dbReference>
<dbReference type="SUPFAM" id="SSF47384">
    <property type="entry name" value="Homodimeric domain of signal transducing histidine kinase"/>
    <property type="match status" value="1"/>
</dbReference>
<dbReference type="SUPFAM" id="SSF52172">
    <property type="entry name" value="CheY-like"/>
    <property type="match status" value="1"/>
</dbReference>
<keyword evidence="9" id="KW-0378">Hydrolase</keyword>
<comment type="subcellular location">
    <subcellularLocation>
        <location evidence="2">Membrane</location>
    </subcellularLocation>
</comment>